<organism evidence="3 4">
    <name type="scientific">Reticulomyxa filosa</name>
    <dbReference type="NCBI Taxonomy" id="46433"/>
    <lineage>
        <taxon>Eukaryota</taxon>
        <taxon>Sar</taxon>
        <taxon>Rhizaria</taxon>
        <taxon>Retaria</taxon>
        <taxon>Foraminifera</taxon>
        <taxon>Monothalamids</taxon>
        <taxon>Reticulomyxidae</taxon>
        <taxon>Reticulomyxa</taxon>
    </lineage>
</organism>
<dbReference type="EMBL" id="ASPP01014343">
    <property type="protein sequence ID" value="ETO18838.1"/>
    <property type="molecule type" value="Genomic_DNA"/>
</dbReference>
<keyword evidence="4" id="KW-1185">Reference proteome</keyword>
<feature type="coiled-coil region" evidence="1">
    <location>
        <begin position="62"/>
        <end position="89"/>
    </location>
</feature>
<dbReference type="Proteomes" id="UP000023152">
    <property type="component" value="Unassembled WGS sequence"/>
</dbReference>
<evidence type="ECO:0000256" key="2">
    <source>
        <dbReference type="SAM" id="MobiDB-lite"/>
    </source>
</evidence>
<name>X6MYY5_RETFI</name>
<evidence type="ECO:0000256" key="1">
    <source>
        <dbReference type="SAM" id="Coils"/>
    </source>
</evidence>
<reference evidence="3 4" key="1">
    <citation type="journal article" date="2013" name="Curr. Biol.">
        <title>The Genome of the Foraminiferan Reticulomyxa filosa.</title>
        <authorList>
            <person name="Glockner G."/>
            <person name="Hulsmann N."/>
            <person name="Schleicher M."/>
            <person name="Noegel A.A."/>
            <person name="Eichinger L."/>
            <person name="Gallinger C."/>
            <person name="Pawlowski J."/>
            <person name="Sierra R."/>
            <person name="Euteneuer U."/>
            <person name="Pillet L."/>
            <person name="Moustafa A."/>
            <person name="Platzer M."/>
            <person name="Groth M."/>
            <person name="Szafranski K."/>
            <person name="Schliwa M."/>
        </authorList>
    </citation>
    <scope>NUCLEOTIDE SEQUENCE [LARGE SCALE GENOMIC DNA]</scope>
</reference>
<accession>X6MYY5</accession>
<feature type="region of interest" description="Disordered" evidence="2">
    <location>
        <begin position="1"/>
        <end position="23"/>
    </location>
</feature>
<evidence type="ECO:0000313" key="3">
    <source>
        <dbReference type="EMBL" id="ETO18838.1"/>
    </source>
</evidence>
<gene>
    <name evidence="3" type="ORF">RFI_18407</name>
</gene>
<dbReference type="AlphaFoldDB" id="X6MYY5"/>
<protein>
    <submittedName>
        <fullName evidence="3">Uncharacterized protein</fullName>
    </submittedName>
</protein>
<evidence type="ECO:0000313" key="4">
    <source>
        <dbReference type="Proteomes" id="UP000023152"/>
    </source>
</evidence>
<proteinExistence type="predicted"/>
<comment type="caution">
    <text evidence="3">The sequence shown here is derived from an EMBL/GenBank/DDBJ whole genome shotgun (WGS) entry which is preliminary data.</text>
</comment>
<sequence length="134" mass="15416">MDEMDVDKTINPPATTGEEQNKRTKCNVCETMFTKLMKKKKKKKNGMNDNEKEASMLAEENLRSFLEDVESAETNLRAIEDDLETAQQVLLKEFVMKSLGLMHRYNKLLKPIHDKMSAVQQPLSDILLSFKAHI</sequence>
<keyword evidence="1" id="KW-0175">Coiled coil</keyword>